<dbReference type="AlphaFoldDB" id="A0A1G8C196"/>
<dbReference type="STRING" id="29435.SAMN05216588_104229"/>
<organism evidence="3 4">
    <name type="scientific">Phytopseudomonas flavescens</name>
    <dbReference type="NCBI Taxonomy" id="29435"/>
    <lineage>
        <taxon>Bacteria</taxon>
        <taxon>Pseudomonadati</taxon>
        <taxon>Pseudomonadota</taxon>
        <taxon>Gammaproteobacteria</taxon>
        <taxon>Pseudomonadales</taxon>
        <taxon>Pseudomonadaceae</taxon>
        <taxon>Phytopseudomonas</taxon>
    </lineage>
</organism>
<dbReference type="InterPro" id="IPR032623">
    <property type="entry name" value="FecR_N"/>
</dbReference>
<dbReference type="Pfam" id="PF04773">
    <property type="entry name" value="FecR"/>
    <property type="match status" value="1"/>
</dbReference>
<dbReference type="PANTHER" id="PTHR30273">
    <property type="entry name" value="PERIPLASMIC SIGNAL SENSOR AND SIGMA FACTOR ACTIVATOR FECR-RELATED"/>
    <property type="match status" value="1"/>
</dbReference>
<dbReference type="Pfam" id="PF16220">
    <property type="entry name" value="DUF4880"/>
    <property type="match status" value="1"/>
</dbReference>
<feature type="domain" description="FecR N-terminal" evidence="2">
    <location>
        <begin position="6"/>
        <end position="46"/>
    </location>
</feature>
<dbReference type="Gene3D" id="2.60.120.1440">
    <property type="match status" value="1"/>
</dbReference>
<name>A0A1G8C196_9GAMM</name>
<dbReference type="InterPro" id="IPR006860">
    <property type="entry name" value="FecR"/>
</dbReference>
<feature type="domain" description="FecR protein" evidence="1">
    <location>
        <begin position="105"/>
        <end position="193"/>
    </location>
</feature>
<accession>A0A1G8C196</accession>
<evidence type="ECO:0000313" key="3">
    <source>
        <dbReference type="EMBL" id="SDH39103.1"/>
    </source>
</evidence>
<dbReference type="EMBL" id="FNDG01000004">
    <property type="protein sequence ID" value="SDH39103.1"/>
    <property type="molecule type" value="Genomic_DNA"/>
</dbReference>
<dbReference type="Proteomes" id="UP000198606">
    <property type="component" value="Unassembled WGS sequence"/>
</dbReference>
<evidence type="ECO:0000313" key="4">
    <source>
        <dbReference type="Proteomes" id="UP000198606"/>
    </source>
</evidence>
<evidence type="ECO:0000259" key="2">
    <source>
        <dbReference type="Pfam" id="PF16220"/>
    </source>
</evidence>
<proteinExistence type="predicted"/>
<protein>
    <submittedName>
        <fullName evidence="3">FecR family protein</fullName>
    </submittedName>
</protein>
<reference evidence="3 4" key="1">
    <citation type="submission" date="2016-10" db="EMBL/GenBank/DDBJ databases">
        <authorList>
            <person name="de Groot N.N."/>
        </authorList>
    </citation>
    <scope>NUCLEOTIDE SEQUENCE [LARGE SCALE GENOMIC DNA]</scope>
    <source>
        <strain evidence="3 4">LMG 18387</strain>
    </source>
</reference>
<dbReference type="InterPro" id="IPR012373">
    <property type="entry name" value="Ferrdict_sens_TM"/>
</dbReference>
<evidence type="ECO:0000259" key="1">
    <source>
        <dbReference type="Pfam" id="PF04773"/>
    </source>
</evidence>
<dbReference type="PIRSF" id="PIRSF018266">
    <property type="entry name" value="FecR"/>
    <property type="match status" value="1"/>
</dbReference>
<sequence>MTPAIEQAIEWHARQSSGSFDEQQRRYFQQWLQADPSHAEAWRELQGRLGRTLPALAGGAARKALDTPRNGRRAFLRGALVLGGLALGAHVLEQPGLPLANWRADLRTTTGERRRLALPDGSTLTLNARSAVDLPGQRRLTLLGGGLQIDVAALPAQPFQLACPFGEVHLSSGRCLLELQDEFALFWLLDGEARVSAFESQWHLLKGQGVRLDAGGLQLLHAATARPDAWTRGLLEARDLRLDEVIGRLRPYHRGILQLSARAADLRISGVFSLDDSEHALRALQDVLPLKVERYLGIWTRIDHA</sequence>
<gene>
    <name evidence="3" type="ORF">SAMN05216588_104229</name>
</gene>
<dbReference type="GO" id="GO:0016989">
    <property type="term" value="F:sigma factor antagonist activity"/>
    <property type="evidence" value="ECO:0007669"/>
    <property type="project" value="TreeGrafter"/>
</dbReference>
<dbReference type="RefSeq" id="WP_244158109.1">
    <property type="nucleotide sequence ID" value="NZ_FNDG01000004.1"/>
</dbReference>
<dbReference type="PANTHER" id="PTHR30273:SF2">
    <property type="entry name" value="PROTEIN FECR"/>
    <property type="match status" value="1"/>
</dbReference>